<keyword evidence="2" id="KW-1185">Reference proteome</keyword>
<dbReference type="Pfam" id="PF12728">
    <property type="entry name" value="HTH_17"/>
    <property type="match status" value="1"/>
</dbReference>
<name>A0A1X0CXK9_9MYCO</name>
<sequence length="67" mass="7284">MSAPVKATPPAALLYLSEAQAALKVGKTGLYRLMNSGQIAWVQVGAHRRIASTEIDRFITENTRRSA</sequence>
<dbReference type="RefSeq" id="WP_110810964.1">
    <property type="nucleotide sequence ID" value="NZ_AP022618.1"/>
</dbReference>
<dbReference type="InterPro" id="IPR041657">
    <property type="entry name" value="HTH_17"/>
</dbReference>
<dbReference type="OrthoDB" id="4742319at2"/>
<dbReference type="Proteomes" id="UP000192801">
    <property type="component" value="Unassembled WGS sequence"/>
</dbReference>
<dbReference type="STRING" id="444597.BST26_19455"/>
<evidence type="ECO:0000313" key="2">
    <source>
        <dbReference type="Proteomes" id="UP000192801"/>
    </source>
</evidence>
<gene>
    <name evidence="1" type="ORF">BST26_19455</name>
</gene>
<dbReference type="EMBL" id="MVHS01000070">
    <property type="protein sequence ID" value="ORA64886.1"/>
    <property type="molecule type" value="Genomic_DNA"/>
</dbReference>
<organism evidence="1 2">
    <name type="scientific">Mycolicibacterium insubricum</name>
    <dbReference type="NCBI Taxonomy" id="444597"/>
    <lineage>
        <taxon>Bacteria</taxon>
        <taxon>Bacillati</taxon>
        <taxon>Actinomycetota</taxon>
        <taxon>Actinomycetes</taxon>
        <taxon>Mycobacteriales</taxon>
        <taxon>Mycobacteriaceae</taxon>
        <taxon>Mycolicibacterium</taxon>
    </lineage>
</organism>
<accession>A0A1X0CXK9</accession>
<proteinExistence type="predicted"/>
<dbReference type="AlphaFoldDB" id="A0A1X0CXK9"/>
<protein>
    <submittedName>
        <fullName evidence="1">Uncharacterized protein</fullName>
    </submittedName>
</protein>
<reference evidence="1 2" key="1">
    <citation type="submission" date="2016-12" db="EMBL/GenBank/DDBJ databases">
        <title>The new phylogeny of genus Mycobacterium.</title>
        <authorList>
            <person name="Tortoli E."/>
            <person name="Trovato A."/>
            <person name="Cirillo D.M."/>
        </authorList>
    </citation>
    <scope>NUCLEOTIDE SEQUENCE [LARGE SCALE GENOMIC DNA]</scope>
    <source>
        <strain evidence="1 2">DSM 45130</strain>
    </source>
</reference>
<evidence type="ECO:0000313" key="1">
    <source>
        <dbReference type="EMBL" id="ORA64886.1"/>
    </source>
</evidence>
<comment type="caution">
    <text evidence="1">The sequence shown here is derived from an EMBL/GenBank/DDBJ whole genome shotgun (WGS) entry which is preliminary data.</text>
</comment>